<dbReference type="InterPro" id="IPR043472">
    <property type="entry name" value="Macro_dom-like"/>
</dbReference>
<name>A0A7C0XAM5_UNCW3</name>
<dbReference type="EMBL" id="DRBW01000063">
    <property type="protein sequence ID" value="HDM89907.1"/>
    <property type="molecule type" value="Genomic_DNA"/>
</dbReference>
<sequence length="173" mass="19067">MKIRLIKGDITELDVDAIVNAANNRLIMGGGVAGAIRRKGGREIEKEAMEKGPIEIGEAVVTGAGKLNARYVIHAATMGMDFRTDEDKIRRATWNAMKRAVEMKIKSVAFPALGTGVGGFPYERAAEIMYEEVSKFSDQEYPQEVIFVLYDQAAYEEFKKGLLKAGAEFEEGL</sequence>
<dbReference type="PROSITE" id="PS51154">
    <property type="entry name" value="MACRO"/>
    <property type="match status" value="1"/>
</dbReference>
<evidence type="ECO:0000313" key="2">
    <source>
        <dbReference type="EMBL" id="HDM89907.1"/>
    </source>
</evidence>
<dbReference type="InterPro" id="IPR002589">
    <property type="entry name" value="Macro_dom"/>
</dbReference>
<dbReference type="Proteomes" id="UP000885931">
    <property type="component" value="Unassembled WGS sequence"/>
</dbReference>
<dbReference type="Pfam" id="PF01661">
    <property type="entry name" value="Macro"/>
    <property type="match status" value="1"/>
</dbReference>
<dbReference type="PANTHER" id="PTHR11106:SF111">
    <property type="entry name" value="MACRO DOMAIN-CONTAINING PROTEIN"/>
    <property type="match status" value="1"/>
</dbReference>
<evidence type="ECO:0000259" key="1">
    <source>
        <dbReference type="PROSITE" id="PS51154"/>
    </source>
</evidence>
<organism evidence="2">
    <name type="scientific">candidate division WOR-3 bacterium</name>
    <dbReference type="NCBI Taxonomy" id="2052148"/>
    <lineage>
        <taxon>Bacteria</taxon>
        <taxon>Bacteria division WOR-3</taxon>
    </lineage>
</organism>
<accession>A0A7C0XAM5</accession>
<feature type="domain" description="Macro" evidence="1">
    <location>
        <begin position="1"/>
        <end position="166"/>
    </location>
</feature>
<dbReference type="PANTHER" id="PTHR11106">
    <property type="entry name" value="GANGLIOSIDE INDUCED DIFFERENTIATION ASSOCIATED PROTEIN 2-RELATED"/>
    <property type="match status" value="1"/>
</dbReference>
<dbReference type="SMART" id="SM00506">
    <property type="entry name" value="A1pp"/>
    <property type="match status" value="1"/>
</dbReference>
<gene>
    <name evidence="2" type="ORF">ENG67_01725</name>
</gene>
<protein>
    <submittedName>
        <fullName evidence="2">Macro domain-containing protein</fullName>
    </submittedName>
</protein>
<dbReference type="AlphaFoldDB" id="A0A7C0XAM5"/>
<comment type="caution">
    <text evidence="2">The sequence shown here is derived from an EMBL/GenBank/DDBJ whole genome shotgun (WGS) entry which is preliminary data.</text>
</comment>
<reference evidence="2" key="1">
    <citation type="journal article" date="2020" name="mSystems">
        <title>Genome- and Community-Level Interaction Insights into Carbon Utilization and Element Cycling Functions of Hydrothermarchaeota in Hydrothermal Sediment.</title>
        <authorList>
            <person name="Zhou Z."/>
            <person name="Liu Y."/>
            <person name="Xu W."/>
            <person name="Pan J."/>
            <person name="Luo Z.H."/>
            <person name="Li M."/>
        </authorList>
    </citation>
    <scope>NUCLEOTIDE SEQUENCE [LARGE SCALE GENOMIC DNA]</scope>
    <source>
        <strain evidence="2">HyVt-237</strain>
    </source>
</reference>
<dbReference type="Gene3D" id="3.40.220.10">
    <property type="entry name" value="Leucine Aminopeptidase, subunit E, domain 1"/>
    <property type="match status" value="1"/>
</dbReference>
<proteinExistence type="predicted"/>
<dbReference type="SUPFAM" id="SSF52949">
    <property type="entry name" value="Macro domain-like"/>
    <property type="match status" value="1"/>
</dbReference>